<dbReference type="SUPFAM" id="SSF90123">
    <property type="entry name" value="ABC transporter transmembrane region"/>
    <property type="match status" value="1"/>
</dbReference>
<dbReference type="GO" id="GO:0034040">
    <property type="term" value="F:ATPase-coupled lipid transmembrane transporter activity"/>
    <property type="evidence" value="ECO:0007669"/>
    <property type="project" value="TreeGrafter"/>
</dbReference>
<dbReference type="InterPro" id="IPR003439">
    <property type="entry name" value="ABC_transporter-like_ATP-bd"/>
</dbReference>
<dbReference type="InterPro" id="IPR039421">
    <property type="entry name" value="Type_1_exporter"/>
</dbReference>
<dbReference type="InterPro" id="IPR017871">
    <property type="entry name" value="ABC_transporter-like_CS"/>
</dbReference>
<keyword evidence="2 8" id="KW-0812">Transmembrane</keyword>
<sequence>MAEMPGEKSELAQALARYKSTFIVVAIVSAVLNILLLGGSIYMMMVYDSVLPSHSIPTLFGLLIMIIIVYLFQAMFEWVRGRMLAEVATGLDRSLSTRVQRAIADARLKGARMPGDGLIAMRDLDQIRNFLGGAGPQTLIDLPWVFFFLAILFMLHVWLGVTALVGTLVLLALTFATDRASRKPTLALTQIGSVRNGMAENNLRHIEILQALGMRERLTRRWESSNLSYIDANNALARTVAVYGGASKVFRLFLQSAVLTVGALLVIDGKASGGVIFASSILAGRALAPVDQSIANWRGFTAARQGWKRLNELLRRLPPPPESAVVLAPPDSSLAVQQLAVVPPGSQSVAVQGVSFTLNAGDALGIIGPSAAGKTSLGRALIGVWPAARGTVRLDGATIDQWDSTQFGQFIGYLPQTVELLDGTIAENIARFEENAPSQAIIDAAKAADVHDMIVRLPRGYDTPVGADGAELSAGQRQRIGLARALYRDPFLVMLDEPNSNLDSEGEAALQSAVAAVKARKGIVIVIAHRPAAIALVDYILFLRNGVMEVFGPRDEVLNKTVSLPNKATKTKAPPKIDKAATDKGAATDEPAAASEQPATSEQETQ</sequence>
<dbReference type="InterPro" id="IPR036640">
    <property type="entry name" value="ABC1_TM_sf"/>
</dbReference>
<dbReference type="SUPFAM" id="SSF52540">
    <property type="entry name" value="P-loop containing nucleoside triphosphate hydrolases"/>
    <property type="match status" value="1"/>
</dbReference>
<dbReference type="GO" id="GO:0005524">
    <property type="term" value="F:ATP binding"/>
    <property type="evidence" value="ECO:0007669"/>
    <property type="project" value="UniProtKB-KW"/>
</dbReference>
<evidence type="ECO:0000256" key="2">
    <source>
        <dbReference type="ARBA" id="ARBA00022692"/>
    </source>
</evidence>
<dbReference type="InterPro" id="IPR003593">
    <property type="entry name" value="AAA+_ATPase"/>
</dbReference>
<feature type="compositionally biased region" description="Polar residues" evidence="7">
    <location>
        <begin position="597"/>
        <end position="606"/>
    </location>
</feature>
<evidence type="ECO:0000256" key="1">
    <source>
        <dbReference type="ARBA" id="ARBA00004651"/>
    </source>
</evidence>
<keyword evidence="3" id="KW-0547">Nucleotide-binding</keyword>
<dbReference type="Pfam" id="PF00664">
    <property type="entry name" value="ABC_membrane"/>
    <property type="match status" value="1"/>
</dbReference>
<dbReference type="AlphaFoldDB" id="A0A437J581"/>
<feature type="region of interest" description="Disordered" evidence="7">
    <location>
        <begin position="564"/>
        <end position="606"/>
    </location>
</feature>
<dbReference type="PROSITE" id="PS50929">
    <property type="entry name" value="ABC_TM1F"/>
    <property type="match status" value="1"/>
</dbReference>
<evidence type="ECO:0000259" key="9">
    <source>
        <dbReference type="PROSITE" id="PS50893"/>
    </source>
</evidence>
<evidence type="ECO:0000256" key="3">
    <source>
        <dbReference type="ARBA" id="ARBA00022741"/>
    </source>
</evidence>
<accession>A0A437J581</accession>
<dbReference type="RefSeq" id="WP_127691594.1">
    <property type="nucleotide sequence ID" value="NZ_RZUL01000005.1"/>
</dbReference>
<keyword evidence="12" id="KW-1185">Reference proteome</keyword>
<dbReference type="Proteomes" id="UP000282977">
    <property type="component" value="Unassembled WGS sequence"/>
</dbReference>
<keyword evidence="6 8" id="KW-0472">Membrane</keyword>
<protein>
    <submittedName>
        <fullName evidence="11">Type I secretion system permease/ATPase</fullName>
    </submittedName>
</protein>
<dbReference type="Gene3D" id="1.20.1560.10">
    <property type="entry name" value="ABC transporter type 1, transmembrane domain"/>
    <property type="match status" value="1"/>
</dbReference>
<dbReference type="EMBL" id="RZUL01000005">
    <property type="protein sequence ID" value="RVT39897.1"/>
    <property type="molecule type" value="Genomic_DNA"/>
</dbReference>
<dbReference type="GO" id="GO:0030256">
    <property type="term" value="C:type I protein secretion system complex"/>
    <property type="evidence" value="ECO:0007669"/>
    <property type="project" value="InterPro"/>
</dbReference>
<keyword evidence="4" id="KW-0067">ATP-binding</keyword>
<dbReference type="PROSITE" id="PS50893">
    <property type="entry name" value="ABC_TRANSPORTER_2"/>
    <property type="match status" value="1"/>
</dbReference>
<dbReference type="PROSITE" id="PS00211">
    <property type="entry name" value="ABC_TRANSPORTER_1"/>
    <property type="match status" value="1"/>
</dbReference>
<comment type="caution">
    <text evidence="11">The sequence shown here is derived from an EMBL/GenBank/DDBJ whole genome shotgun (WGS) entry which is preliminary data.</text>
</comment>
<dbReference type="PANTHER" id="PTHR24221">
    <property type="entry name" value="ATP-BINDING CASSETTE SUB-FAMILY B"/>
    <property type="match status" value="1"/>
</dbReference>
<evidence type="ECO:0000256" key="8">
    <source>
        <dbReference type="SAM" id="Phobius"/>
    </source>
</evidence>
<feature type="domain" description="ABC transmembrane type-1" evidence="10">
    <location>
        <begin position="23"/>
        <end position="302"/>
    </location>
</feature>
<feature type="domain" description="ABC transporter" evidence="9">
    <location>
        <begin position="334"/>
        <end position="570"/>
    </location>
</feature>
<dbReference type="InterPro" id="IPR027417">
    <property type="entry name" value="P-loop_NTPase"/>
</dbReference>
<feature type="transmembrane region" description="Helical" evidence="8">
    <location>
        <begin position="56"/>
        <end position="76"/>
    </location>
</feature>
<proteinExistence type="predicted"/>
<gene>
    <name evidence="11" type="ORF">ENE74_14275</name>
</gene>
<reference evidence="11 12" key="1">
    <citation type="submission" date="2019-01" db="EMBL/GenBank/DDBJ databases">
        <authorList>
            <person name="Chen W.-M."/>
        </authorList>
    </citation>
    <scope>NUCLEOTIDE SEQUENCE [LARGE SCALE GENOMIC DNA]</scope>
    <source>
        <strain evidence="11 12">TLA-22</strain>
    </source>
</reference>
<dbReference type="PANTHER" id="PTHR24221:SF248">
    <property type="entry name" value="ABC TRANSPORTER TRANSMEMBRANE REGION"/>
    <property type="match status" value="1"/>
</dbReference>
<evidence type="ECO:0000313" key="12">
    <source>
        <dbReference type="Proteomes" id="UP000282977"/>
    </source>
</evidence>
<evidence type="ECO:0000313" key="11">
    <source>
        <dbReference type="EMBL" id="RVT39897.1"/>
    </source>
</evidence>
<dbReference type="InterPro" id="IPR010128">
    <property type="entry name" value="ATPase_T1SS_PrtD-like"/>
</dbReference>
<dbReference type="GO" id="GO:0140359">
    <property type="term" value="F:ABC-type transporter activity"/>
    <property type="evidence" value="ECO:0007669"/>
    <property type="project" value="InterPro"/>
</dbReference>
<dbReference type="GO" id="GO:0016887">
    <property type="term" value="F:ATP hydrolysis activity"/>
    <property type="evidence" value="ECO:0007669"/>
    <property type="project" value="InterPro"/>
</dbReference>
<organism evidence="11 12">
    <name type="scientific">Sphingobium algorifonticola</name>
    <dbReference type="NCBI Taxonomy" id="2008318"/>
    <lineage>
        <taxon>Bacteria</taxon>
        <taxon>Pseudomonadati</taxon>
        <taxon>Pseudomonadota</taxon>
        <taxon>Alphaproteobacteria</taxon>
        <taxon>Sphingomonadales</taxon>
        <taxon>Sphingomonadaceae</taxon>
        <taxon>Sphingobium</taxon>
    </lineage>
</organism>
<evidence type="ECO:0000256" key="4">
    <source>
        <dbReference type="ARBA" id="ARBA00022840"/>
    </source>
</evidence>
<dbReference type="GO" id="GO:0030253">
    <property type="term" value="P:protein secretion by the type I secretion system"/>
    <property type="evidence" value="ECO:0007669"/>
    <property type="project" value="InterPro"/>
</dbReference>
<dbReference type="Gene3D" id="3.40.50.300">
    <property type="entry name" value="P-loop containing nucleotide triphosphate hydrolases"/>
    <property type="match status" value="1"/>
</dbReference>
<feature type="transmembrane region" description="Helical" evidence="8">
    <location>
        <begin position="144"/>
        <end position="173"/>
    </location>
</feature>
<dbReference type="NCBIfam" id="TIGR01842">
    <property type="entry name" value="type_I_sec_PrtD"/>
    <property type="match status" value="1"/>
</dbReference>
<comment type="subcellular location">
    <subcellularLocation>
        <location evidence="1">Cell membrane</location>
        <topology evidence="1">Multi-pass membrane protein</topology>
    </subcellularLocation>
</comment>
<keyword evidence="5 8" id="KW-1133">Transmembrane helix</keyword>
<evidence type="ECO:0000256" key="6">
    <source>
        <dbReference type="ARBA" id="ARBA00023136"/>
    </source>
</evidence>
<name>A0A437J581_9SPHN</name>
<dbReference type="Pfam" id="PF00005">
    <property type="entry name" value="ABC_tran"/>
    <property type="match status" value="1"/>
</dbReference>
<dbReference type="GO" id="GO:0005886">
    <property type="term" value="C:plasma membrane"/>
    <property type="evidence" value="ECO:0007669"/>
    <property type="project" value="UniProtKB-SubCell"/>
</dbReference>
<evidence type="ECO:0000256" key="5">
    <source>
        <dbReference type="ARBA" id="ARBA00022989"/>
    </source>
</evidence>
<evidence type="ECO:0000259" key="10">
    <source>
        <dbReference type="PROSITE" id="PS50929"/>
    </source>
</evidence>
<evidence type="ECO:0000256" key="7">
    <source>
        <dbReference type="SAM" id="MobiDB-lite"/>
    </source>
</evidence>
<dbReference type="SMART" id="SM00382">
    <property type="entry name" value="AAA"/>
    <property type="match status" value="1"/>
</dbReference>
<dbReference type="InterPro" id="IPR011527">
    <property type="entry name" value="ABC1_TM_dom"/>
</dbReference>
<feature type="transmembrane region" description="Helical" evidence="8">
    <location>
        <begin position="20"/>
        <end position="44"/>
    </location>
</feature>
<dbReference type="OrthoDB" id="9787557at2"/>